<dbReference type="GO" id="GO:0003735">
    <property type="term" value="F:structural constituent of ribosome"/>
    <property type="evidence" value="ECO:0007669"/>
    <property type="project" value="InterPro"/>
</dbReference>
<dbReference type="InterPro" id="IPR001648">
    <property type="entry name" value="Ribosomal_bS18"/>
</dbReference>
<comment type="similarity">
    <text evidence="1">Belongs to the bacterial ribosomal protein bS18 family.</text>
</comment>
<feature type="compositionally biased region" description="Low complexity" evidence="5">
    <location>
        <begin position="57"/>
        <end position="72"/>
    </location>
</feature>
<evidence type="ECO:0000256" key="1">
    <source>
        <dbReference type="ARBA" id="ARBA00005589"/>
    </source>
</evidence>
<dbReference type="Pfam" id="PF01084">
    <property type="entry name" value="Ribosomal_S18"/>
    <property type="match status" value="1"/>
</dbReference>
<keyword evidence="3" id="KW-0687">Ribonucleoprotein</keyword>
<keyword evidence="2 6" id="KW-0689">Ribosomal protein</keyword>
<evidence type="ECO:0000256" key="5">
    <source>
        <dbReference type="SAM" id="MobiDB-lite"/>
    </source>
</evidence>
<dbReference type="InterPro" id="IPR036870">
    <property type="entry name" value="Ribosomal_bS18_sf"/>
</dbReference>
<dbReference type="RefSeq" id="XP_020126805.1">
    <property type="nucleotide sequence ID" value="XM_020277619.1"/>
</dbReference>
<dbReference type="Proteomes" id="UP000183809">
    <property type="component" value="Unassembled WGS sequence"/>
</dbReference>
<dbReference type="EMBL" id="MNUE01000059">
    <property type="protein sequence ID" value="OJD30545.1"/>
    <property type="molecule type" value="Genomic_DNA"/>
</dbReference>
<dbReference type="GeneID" id="31017880"/>
<comment type="caution">
    <text evidence="6">The sequence shown here is derived from an EMBL/GenBank/DDBJ whole genome shotgun (WGS) entry which is preliminary data.</text>
</comment>
<dbReference type="STRING" id="236234.A0A1J9QQ15"/>
<dbReference type="PANTHER" id="PTHR13479">
    <property type="entry name" value="30S RIBOSOMAL PROTEIN S18"/>
    <property type="match status" value="1"/>
</dbReference>
<protein>
    <recommendedName>
        <fullName evidence="4">Small ribosomal subunit protein bS18m</fullName>
    </recommendedName>
</protein>
<evidence type="ECO:0000256" key="3">
    <source>
        <dbReference type="ARBA" id="ARBA00023274"/>
    </source>
</evidence>
<dbReference type="GO" id="GO:0070181">
    <property type="term" value="F:small ribosomal subunit rRNA binding"/>
    <property type="evidence" value="ECO:0007669"/>
    <property type="project" value="TreeGrafter"/>
</dbReference>
<dbReference type="OrthoDB" id="21463at2759"/>
<organism evidence="6 7">
    <name type="scientific">Diplodia corticola</name>
    <dbReference type="NCBI Taxonomy" id="236234"/>
    <lineage>
        <taxon>Eukaryota</taxon>
        <taxon>Fungi</taxon>
        <taxon>Dikarya</taxon>
        <taxon>Ascomycota</taxon>
        <taxon>Pezizomycotina</taxon>
        <taxon>Dothideomycetes</taxon>
        <taxon>Dothideomycetes incertae sedis</taxon>
        <taxon>Botryosphaeriales</taxon>
        <taxon>Botryosphaeriaceae</taxon>
        <taxon>Diplodia</taxon>
    </lineage>
</organism>
<dbReference type="PANTHER" id="PTHR13479:SF40">
    <property type="entry name" value="SMALL RIBOSOMAL SUBUNIT PROTEIN BS18M"/>
    <property type="match status" value="1"/>
</dbReference>
<evidence type="ECO:0000256" key="2">
    <source>
        <dbReference type="ARBA" id="ARBA00022980"/>
    </source>
</evidence>
<dbReference type="GO" id="GO:0032543">
    <property type="term" value="P:mitochondrial translation"/>
    <property type="evidence" value="ECO:0007669"/>
    <property type="project" value="TreeGrafter"/>
</dbReference>
<gene>
    <name evidence="6" type="ORF">BKCO1_5900030</name>
</gene>
<dbReference type="FunFam" id="4.10.640.10:FF:000013">
    <property type="entry name" value="37S ribosomal protein S18"/>
    <property type="match status" value="1"/>
</dbReference>
<reference evidence="6 7" key="1">
    <citation type="submission" date="2016-10" db="EMBL/GenBank/DDBJ databases">
        <title>Proteomics and genomics reveal pathogen-plant mechanisms compatible with a hemibiotrophic lifestyle of Diplodia corticola.</title>
        <authorList>
            <person name="Fernandes I."/>
            <person name="De Jonge R."/>
            <person name="Van De Peer Y."/>
            <person name="Devreese B."/>
            <person name="Alves A."/>
            <person name="Esteves A.C."/>
        </authorList>
    </citation>
    <scope>NUCLEOTIDE SEQUENCE [LARGE SCALE GENOMIC DNA]</scope>
    <source>
        <strain evidence="6 7">CBS 112549</strain>
    </source>
</reference>
<evidence type="ECO:0000256" key="4">
    <source>
        <dbReference type="ARBA" id="ARBA00035264"/>
    </source>
</evidence>
<dbReference type="AlphaFoldDB" id="A0A1J9QQ15"/>
<dbReference type="SUPFAM" id="SSF46911">
    <property type="entry name" value="Ribosomal protein S18"/>
    <property type="match status" value="1"/>
</dbReference>
<dbReference type="GO" id="GO:0005763">
    <property type="term" value="C:mitochondrial small ribosomal subunit"/>
    <property type="evidence" value="ECO:0007669"/>
    <property type="project" value="TreeGrafter"/>
</dbReference>
<sequence length="224" mass="25217">MSLLRLTTTRPLAALRGAPVRALSTTVARNQRDPTSDLFKTVMSTSDIESQDRPNYSRFQPRQPQQQSRDPASPTPRSSPSPSQYAHDMLQQNMPSTAAEVDFMRLRGELEGQMQRRWQAGDVYSPHDLTGVEAKKWRRTKRIPSLDAFETLALNPLNEYKNFAIMSEYITEMGRIKHSNASGLKPKNHRKVAKAIRRAIGIGIMPSIHVHPELIKPSHGAPPT</sequence>
<name>A0A1J9QQ15_9PEZI</name>
<dbReference type="Gene3D" id="4.10.640.10">
    <property type="entry name" value="Ribosomal protein S18"/>
    <property type="match status" value="1"/>
</dbReference>
<evidence type="ECO:0000313" key="6">
    <source>
        <dbReference type="EMBL" id="OJD30545.1"/>
    </source>
</evidence>
<keyword evidence="7" id="KW-1185">Reference proteome</keyword>
<accession>A0A1J9QQ15</accession>
<feature type="region of interest" description="Disordered" evidence="5">
    <location>
        <begin position="26"/>
        <end position="87"/>
    </location>
</feature>
<evidence type="ECO:0000313" key="7">
    <source>
        <dbReference type="Proteomes" id="UP000183809"/>
    </source>
</evidence>
<proteinExistence type="inferred from homology"/>